<sequence>MEKNIGWDKLYQSCENSIISSSVTSEISYSFTFNLKKCNERE</sequence>
<evidence type="ECO:0000313" key="1">
    <source>
        <dbReference type="EMBL" id="CAI2176677.1"/>
    </source>
</evidence>
<name>A0A9W4X068_9GLOM</name>
<reference evidence="1" key="1">
    <citation type="submission" date="2022-08" db="EMBL/GenBank/DDBJ databases">
        <authorList>
            <person name="Kallberg Y."/>
            <person name="Tangrot J."/>
            <person name="Rosling A."/>
        </authorList>
    </citation>
    <scope>NUCLEOTIDE SEQUENCE</scope>
    <source>
        <strain evidence="1">Wild A</strain>
    </source>
</reference>
<gene>
    <name evidence="1" type="ORF">FWILDA_LOCUS7702</name>
</gene>
<dbReference type="EMBL" id="CAMKVN010001537">
    <property type="protein sequence ID" value="CAI2176677.1"/>
    <property type="molecule type" value="Genomic_DNA"/>
</dbReference>
<evidence type="ECO:0000313" key="2">
    <source>
        <dbReference type="Proteomes" id="UP001153678"/>
    </source>
</evidence>
<keyword evidence="2" id="KW-1185">Reference proteome</keyword>
<proteinExistence type="predicted"/>
<protein>
    <submittedName>
        <fullName evidence="1">8790_t:CDS:1</fullName>
    </submittedName>
</protein>
<dbReference type="AlphaFoldDB" id="A0A9W4X068"/>
<comment type="caution">
    <text evidence="1">The sequence shown here is derived from an EMBL/GenBank/DDBJ whole genome shotgun (WGS) entry which is preliminary data.</text>
</comment>
<organism evidence="1 2">
    <name type="scientific">Funneliformis geosporum</name>
    <dbReference type="NCBI Taxonomy" id="1117311"/>
    <lineage>
        <taxon>Eukaryota</taxon>
        <taxon>Fungi</taxon>
        <taxon>Fungi incertae sedis</taxon>
        <taxon>Mucoromycota</taxon>
        <taxon>Glomeromycotina</taxon>
        <taxon>Glomeromycetes</taxon>
        <taxon>Glomerales</taxon>
        <taxon>Glomeraceae</taxon>
        <taxon>Funneliformis</taxon>
    </lineage>
</organism>
<accession>A0A9W4X068</accession>
<dbReference type="Proteomes" id="UP001153678">
    <property type="component" value="Unassembled WGS sequence"/>
</dbReference>